<dbReference type="PROSITE" id="PS51257">
    <property type="entry name" value="PROKAR_LIPOPROTEIN"/>
    <property type="match status" value="1"/>
</dbReference>
<protein>
    <recommendedName>
        <fullName evidence="3">Lipoprotein</fullName>
    </recommendedName>
</protein>
<comment type="caution">
    <text evidence="1">The sequence shown here is derived from an EMBL/GenBank/DDBJ whole genome shotgun (WGS) entry which is preliminary data.</text>
</comment>
<dbReference type="Proteomes" id="UP001314796">
    <property type="component" value="Unassembled WGS sequence"/>
</dbReference>
<name>A0ABS2NNY9_9FIRM</name>
<keyword evidence="2" id="KW-1185">Reference proteome</keyword>
<evidence type="ECO:0000313" key="2">
    <source>
        <dbReference type="Proteomes" id="UP001314796"/>
    </source>
</evidence>
<sequence>MKKYVIPLIISLTFILLIVGCTRDEIGDQTTIDEDQNMLAPSRQENKLEKINLEDLEEKLLGSVGIELKNTDNQAIGLLKEREHIVSFIEELFQYPQQEKLPNDSSKDAVIGPINFYFNEEEGIYGIVKNGYIYIEGYYFLMSDRDAAKIENLFSKSIIEAPVSGN</sequence>
<evidence type="ECO:0008006" key="3">
    <source>
        <dbReference type="Google" id="ProtNLM"/>
    </source>
</evidence>
<dbReference type="EMBL" id="JAFBEE010000005">
    <property type="protein sequence ID" value="MBM7614622.1"/>
    <property type="molecule type" value="Genomic_DNA"/>
</dbReference>
<evidence type="ECO:0000313" key="1">
    <source>
        <dbReference type="EMBL" id="MBM7614622.1"/>
    </source>
</evidence>
<proteinExistence type="predicted"/>
<accession>A0ABS2NNY9</accession>
<gene>
    <name evidence="1" type="ORF">JOC73_001134</name>
</gene>
<dbReference type="RefSeq" id="WP_204401005.1">
    <property type="nucleotide sequence ID" value="NZ_JAFBEE010000005.1"/>
</dbReference>
<organism evidence="1 2">
    <name type="scientific">Alkaliphilus hydrothermalis</name>
    <dbReference type="NCBI Taxonomy" id="1482730"/>
    <lineage>
        <taxon>Bacteria</taxon>
        <taxon>Bacillati</taxon>
        <taxon>Bacillota</taxon>
        <taxon>Clostridia</taxon>
        <taxon>Peptostreptococcales</taxon>
        <taxon>Natronincolaceae</taxon>
        <taxon>Alkaliphilus</taxon>
    </lineage>
</organism>
<reference evidence="1 2" key="1">
    <citation type="submission" date="2021-01" db="EMBL/GenBank/DDBJ databases">
        <title>Genomic Encyclopedia of Type Strains, Phase IV (KMG-IV): sequencing the most valuable type-strain genomes for metagenomic binning, comparative biology and taxonomic classification.</title>
        <authorList>
            <person name="Goeker M."/>
        </authorList>
    </citation>
    <scope>NUCLEOTIDE SEQUENCE [LARGE SCALE GENOMIC DNA]</scope>
    <source>
        <strain evidence="1 2">DSM 25890</strain>
    </source>
</reference>